<dbReference type="CDD" id="cd02176">
    <property type="entry name" value="GH16_XET"/>
    <property type="match status" value="1"/>
</dbReference>
<comment type="PTM">
    <text evidence="8">Contains at least one intrachain disulfide bond essential for its enzymatic activity.</text>
</comment>
<dbReference type="PROSITE" id="PS01034">
    <property type="entry name" value="GH16_1"/>
    <property type="match status" value="1"/>
</dbReference>
<dbReference type="InterPro" id="IPR044791">
    <property type="entry name" value="Beta-glucanase/XTH"/>
</dbReference>
<dbReference type="Gene3D" id="2.60.120.200">
    <property type="match status" value="1"/>
</dbReference>
<dbReference type="InParanoid" id="A0A251TSE8"/>
<dbReference type="GO" id="GO:0009834">
    <property type="term" value="P:plant-type secondary cell wall biogenesis"/>
    <property type="evidence" value="ECO:0000318"/>
    <property type="project" value="GO_Central"/>
</dbReference>
<evidence type="ECO:0000256" key="7">
    <source>
        <dbReference type="PIRSR" id="PIRSR005604-2"/>
    </source>
</evidence>
<keyword evidence="1 8" id="KW-0808">Transferase</keyword>
<keyword evidence="8" id="KW-0052">Apoplast</keyword>
<comment type="function">
    <text evidence="8">Catalyzes xyloglucan endohydrolysis (XEH) and/or endotransglycosylation (XET). Cleaves and religates xyloglucan polymers, an essential constituent of the primary cell wall, and thereby participates in cell wall construction of growing tissues.</text>
</comment>
<evidence type="ECO:0000256" key="6">
    <source>
        <dbReference type="PIRSR" id="PIRSR005604-1"/>
    </source>
</evidence>
<dbReference type="SUPFAM" id="SSF49899">
    <property type="entry name" value="Concanavalin A-like lectins/glucanases"/>
    <property type="match status" value="1"/>
</dbReference>
<feature type="transmembrane region" description="Helical" evidence="9">
    <location>
        <begin position="6"/>
        <end position="27"/>
    </location>
</feature>
<dbReference type="PANTHER" id="PTHR31062">
    <property type="entry name" value="XYLOGLUCAN ENDOTRANSGLUCOSYLASE/HYDROLASE PROTEIN 8-RELATED"/>
    <property type="match status" value="1"/>
</dbReference>
<dbReference type="EC" id="2.4.1.207" evidence="8"/>
<feature type="active site" description="Nucleophile" evidence="6">
    <location>
        <position position="157"/>
    </location>
</feature>
<feature type="glycosylation site" description="N-linked (GlcNAc...) asparagine" evidence="7">
    <location>
        <position position="165"/>
    </location>
</feature>
<keyword evidence="11" id="KW-0430">Lectin</keyword>
<dbReference type="Pfam" id="PF06955">
    <property type="entry name" value="XET_C"/>
    <property type="match status" value="1"/>
</dbReference>
<keyword evidence="5 8" id="KW-0326">Glycosidase</keyword>
<feature type="active site" description="Proton donor" evidence="6">
    <location>
        <position position="161"/>
    </location>
</feature>
<dbReference type="PROSITE" id="PS51762">
    <property type="entry name" value="GH16_2"/>
    <property type="match status" value="1"/>
</dbReference>
<dbReference type="STRING" id="4232.A0A251TSE8"/>
<dbReference type="InterPro" id="IPR008263">
    <property type="entry name" value="GH16_AS"/>
</dbReference>
<evidence type="ECO:0000256" key="1">
    <source>
        <dbReference type="ARBA" id="ARBA00022679"/>
    </source>
</evidence>
<evidence type="ECO:0000256" key="8">
    <source>
        <dbReference type="RuleBase" id="RU361120"/>
    </source>
</evidence>
<evidence type="ECO:0000256" key="3">
    <source>
        <dbReference type="ARBA" id="ARBA00023157"/>
    </source>
</evidence>
<proteinExistence type="inferred from homology"/>
<dbReference type="GO" id="GO:0016762">
    <property type="term" value="F:xyloglucan:xyloglucosyl transferase activity"/>
    <property type="evidence" value="ECO:0000318"/>
    <property type="project" value="GO_Central"/>
</dbReference>
<dbReference type="InterPro" id="IPR000757">
    <property type="entry name" value="Beta-glucanase-like"/>
</dbReference>
<protein>
    <recommendedName>
        <fullName evidence="8">Xyloglucan endotransglucosylase/hydrolase</fullName>
        <ecNumber evidence="8">2.4.1.207</ecNumber>
    </recommendedName>
</protein>
<dbReference type="GO" id="GO:0048046">
    <property type="term" value="C:apoplast"/>
    <property type="evidence" value="ECO:0007669"/>
    <property type="project" value="UniProtKB-SubCell"/>
</dbReference>
<name>A0A251TSE8_HELAN</name>
<evidence type="ECO:0000313" key="12">
    <source>
        <dbReference type="Proteomes" id="UP000215914"/>
    </source>
</evidence>
<keyword evidence="8" id="KW-0134">Cell wall</keyword>
<dbReference type="AlphaFoldDB" id="A0A251TSE8"/>
<keyword evidence="8" id="KW-0961">Cell wall biogenesis/degradation</keyword>
<dbReference type="GO" id="GO:0009505">
    <property type="term" value="C:plant-type cell wall"/>
    <property type="evidence" value="ECO:0000318"/>
    <property type="project" value="GO_Central"/>
</dbReference>
<feature type="domain" description="GH16" evidence="10">
    <location>
        <begin position="1"/>
        <end position="271"/>
    </location>
</feature>
<dbReference type="Proteomes" id="UP000215914">
    <property type="component" value="Chromosome 9"/>
</dbReference>
<dbReference type="EMBL" id="CM007898">
    <property type="protein sequence ID" value="OTG14050.1"/>
    <property type="molecule type" value="Genomic_DNA"/>
</dbReference>
<dbReference type="OMA" id="INREFIV"/>
<organism evidence="11 12">
    <name type="scientific">Helianthus annuus</name>
    <name type="common">Common sunflower</name>
    <dbReference type="NCBI Taxonomy" id="4232"/>
    <lineage>
        <taxon>Eukaryota</taxon>
        <taxon>Viridiplantae</taxon>
        <taxon>Streptophyta</taxon>
        <taxon>Embryophyta</taxon>
        <taxon>Tracheophyta</taxon>
        <taxon>Spermatophyta</taxon>
        <taxon>Magnoliopsida</taxon>
        <taxon>eudicotyledons</taxon>
        <taxon>Gunneridae</taxon>
        <taxon>Pentapetalae</taxon>
        <taxon>asterids</taxon>
        <taxon>campanulids</taxon>
        <taxon>Asterales</taxon>
        <taxon>Asteraceae</taxon>
        <taxon>Asteroideae</taxon>
        <taxon>Heliantheae alliance</taxon>
        <taxon>Heliantheae</taxon>
        <taxon>Helianthus</taxon>
    </lineage>
</organism>
<dbReference type="InterPro" id="IPR010713">
    <property type="entry name" value="XET_C"/>
</dbReference>
<dbReference type="InterPro" id="IPR013320">
    <property type="entry name" value="ConA-like_dom_sf"/>
</dbReference>
<dbReference type="GO" id="GO:0071555">
    <property type="term" value="P:cell wall organization"/>
    <property type="evidence" value="ECO:0007669"/>
    <property type="project" value="UniProtKB-KW"/>
</dbReference>
<comment type="subcellular location">
    <subcellularLocation>
        <location evidence="8">Secreted</location>
        <location evidence="8">Cell wall</location>
    </subcellularLocation>
    <subcellularLocation>
        <location evidence="8">Secreted</location>
        <location evidence="8">Extracellular space</location>
        <location evidence="8">Apoplast</location>
    </subcellularLocation>
</comment>
<evidence type="ECO:0000256" key="2">
    <source>
        <dbReference type="ARBA" id="ARBA00022801"/>
    </source>
</evidence>
<reference evidence="12" key="1">
    <citation type="journal article" date="2017" name="Nature">
        <title>The sunflower genome provides insights into oil metabolism, flowering and Asterid evolution.</title>
        <authorList>
            <person name="Badouin H."/>
            <person name="Gouzy J."/>
            <person name="Grassa C.J."/>
            <person name="Murat F."/>
            <person name="Staton S.E."/>
            <person name="Cottret L."/>
            <person name="Lelandais-Briere C."/>
            <person name="Owens G.L."/>
            <person name="Carrere S."/>
            <person name="Mayjonade B."/>
            <person name="Legrand L."/>
            <person name="Gill N."/>
            <person name="Kane N.C."/>
            <person name="Bowers J.E."/>
            <person name="Hubner S."/>
            <person name="Bellec A."/>
            <person name="Berard A."/>
            <person name="Berges H."/>
            <person name="Blanchet N."/>
            <person name="Boniface M.C."/>
            <person name="Brunel D."/>
            <person name="Catrice O."/>
            <person name="Chaidir N."/>
            <person name="Claudel C."/>
            <person name="Donnadieu C."/>
            <person name="Faraut T."/>
            <person name="Fievet G."/>
            <person name="Helmstetter N."/>
            <person name="King M."/>
            <person name="Knapp S.J."/>
            <person name="Lai Z."/>
            <person name="Le Paslier M.C."/>
            <person name="Lippi Y."/>
            <person name="Lorenzon L."/>
            <person name="Mandel J.R."/>
            <person name="Marage G."/>
            <person name="Marchand G."/>
            <person name="Marquand E."/>
            <person name="Bret-Mestries E."/>
            <person name="Morien E."/>
            <person name="Nambeesan S."/>
            <person name="Nguyen T."/>
            <person name="Pegot-Espagnet P."/>
            <person name="Pouilly N."/>
            <person name="Raftis F."/>
            <person name="Sallet E."/>
            <person name="Schiex T."/>
            <person name="Thomas J."/>
            <person name="Vandecasteele C."/>
            <person name="Vares D."/>
            <person name="Vear F."/>
            <person name="Vautrin S."/>
            <person name="Crespi M."/>
            <person name="Mangin B."/>
            <person name="Burke J.M."/>
            <person name="Salse J."/>
            <person name="Munos S."/>
            <person name="Vincourt P."/>
            <person name="Rieseberg L.H."/>
            <person name="Langlade N.B."/>
        </authorList>
    </citation>
    <scope>NUCLEOTIDE SEQUENCE [LARGE SCALE GENOMIC DNA]</scope>
    <source>
        <strain evidence="12">cv. SF193</strain>
    </source>
</reference>
<keyword evidence="9" id="KW-0812">Transmembrane</keyword>
<dbReference type="Pfam" id="PF00722">
    <property type="entry name" value="Glyco_hydro_16"/>
    <property type="match status" value="2"/>
</dbReference>
<evidence type="ECO:0000256" key="5">
    <source>
        <dbReference type="ARBA" id="ARBA00023295"/>
    </source>
</evidence>
<accession>A0A251TSE8</accession>
<keyword evidence="9" id="KW-0472">Membrane</keyword>
<dbReference type="PIRSF" id="PIRSF005604">
    <property type="entry name" value="XET"/>
    <property type="match status" value="1"/>
</dbReference>
<dbReference type="GO" id="GO:0004553">
    <property type="term" value="F:hydrolase activity, hydrolyzing O-glycosyl compounds"/>
    <property type="evidence" value="ECO:0007669"/>
    <property type="project" value="InterPro"/>
</dbReference>
<keyword evidence="2 8" id="KW-0378">Hydrolase</keyword>
<evidence type="ECO:0000256" key="4">
    <source>
        <dbReference type="ARBA" id="ARBA00023180"/>
    </source>
</evidence>
<dbReference type="GO" id="GO:0030246">
    <property type="term" value="F:carbohydrate binding"/>
    <property type="evidence" value="ECO:0007669"/>
    <property type="project" value="UniProtKB-KW"/>
</dbReference>
<comment type="similarity">
    <text evidence="8">Belongs to the glycosyl hydrolase 16 family.</text>
</comment>
<keyword evidence="12" id="KW-1185">Reference proteome</keyword>
<dbReference type="InterPro" id="IPR016455">
    <property type="entry name" value="XTH"/>
</dbReference>
<evidence type="ECO:0000259" key="10">
    <source>
        <dbReference type="PROSITE" id="PS51762"/>
    </source>
</evidence>
<dbReference type="GO" id="GO:0010411">
    <property type="term" value="P:xyloglucan metabolic process"/>
    <property type="evidence" value="ECO:0000318"/>
    <property type="project" value="GO_Central"/>
</dbReference>
<sequence length="324" mass="37516">MSSSFYSQAITFTLIVSTHFLLVAYIAGATNFYNDFDLTWGGGRGKIAGPGNMLTLSLDRVSGSGFQSKKEYHFGRIDMQLKLVAGNSAGTVTAYYKWDSDLVEARHIKHLDENLNIIRLRFGENRKPFFFVINREFIVYERQETTGLSSQGVNHDEIDFEFLGNTTGEPYTLHTNVYTQGKGEREQQFRMWFDPTSDFHTYSIIWTPQIIVFLVDDTPIREFKNREASGVPFPKNHPMRLYSSLWNADEWATRGGLVKTDWSRAPFMASYRNFNVRSAGVLPQSNMTRRQKLRWVRRNHMIYNYCTDAKRFPRGFPPECKVRG</sequence>
<gene>
    <name evidence="11" type="ORF">HannXRQ_Chr09g0245071</name>
</gene>
<evidence type="ECO:0000256" key="9">
    <source>
        <dbReference type="SAM" id="Phobius"/>
    </source>
</evidence>
<keyword evidence="8" id="KW-0964">Secreted</keyword>
<keyword evidence="3" id="KW-1015">Disulfide bond</keyword>
<keyword evidence="4" id="KW-0325">Glycoprotein</keyword>
<keyword evidence="9" id="KW-1133">Transmembrane helix</keyword>
<evidence type="ECO:0000313" key="11">
    <source>
        <dbReference type="EMBL" id="OTG14050.1"/>
    </source>
</evidence>